<feature type="compositionally biased region" description="Basic and acidic residues" evidence="1">
    <location>
        <begin position="213"/>
        <end position="231"/>
    </location>
</feature>
<reference evidence="2 3" key="1">
    <citation type="journal article" date="2018" name="Cell">
        <title>The Chara Genome: Secondary Complexity and Implications for Plant Terrestrialization.</title>
        <authorList>
            <person name="Nishiyama T."/>
            <person name="Sakayama H."/>
            <person name="Vries J.D."/>
            <person name="Buschmann H."/>
            <person name="Saint-Marcoux D."/>
            <person name="Ullrich K.K."/>
            <person name="Haas F.B."/>
            <person name="Vanderstraeten L."/>
            <person name="Becker D."/>
            <person name="Lang D."/>
            <person name="Vosolsobe S."/>
            <person name="Rombauts S."/>
            <person name="Wilhelmsson P.K.I."/>
            <person name="Janitza P."/>
            <person name="Kern R."/>
            <person name="Heyl A."/>
            <person name="Rumpler F."/>
            <person name="Villalobos L.I.A.C."/>
            <person name="Clay J.M."/>
            <person name="Skokan R."/>
            <person name="Toyoda A."/>
            <person name="Suzuki Y."/>
            <person name="Kagoshima H."/>
            <person name="Schijlen E."/>
            <person name="Tajeshwar N."/>
            <person name="Catarino B."/>
            <person name="Hetherington A.J."/>
            <person name="Saltykova A."/>
            <person name="Bonnot C."/>
            <person name="Breuninger H."/>
            <person name="Symeonidi A."/>
            <person name="Radhakrishnan G.V."/>
            <person name="Van Nieuwerburgh F."/>
            <person name="Deforce D."/>
            <person name="Chang C."/>
            <person name="Karol K.G."/>
            <person name="Hedrich R."/>
            <person name="Ulvskov P."/>
            <person name="Glockner G."/>
            <person name="Delwiche C.F."/>
            <person name="Petrasek J."/>
            <person name="Van de Peer Y."/>
            <person name="Friml J."/>
            <person name="Beilby M."/>
            <person name="Dolan L."/>
            <person name="Kohara Y."/>
            <person name="Sugano S."/>
            <person name="Fujiyama A."/>
            <person name="Delaux P.-M."/>
            <person name="Quint M."/>
            <person name="TheiBen G."/>
            <person name="Hagemann M."/>
            <person name="Harholt J."/>
            <person name="Dunand C."/>
            <person name="Zachgo S."/>
            <person name="Langdale J."/>
            <person name="Maumus F."/>
            <person name="Straeten D.V.D."/>
            <person name="Gould S.B."/>
            <person name="Rensing S.A."/>
        </authorList>
    </citation>
    <scope>NUCLEOTIDE SEQUENCE [LARGE SCALE GENOMIC DNA]</scope>
    <source>
        <strain evidence="2 3">S276</strain>
    </source>
</reference>
<dbReference type="Proteomes" id="UP000265515">
    <property type="component" value="Unassembled WGS sequence"/>
</dbReference>
<evidence type="ECO:0000313" key="2">
    <source>
        <dbReference type="EMBL" id="GBG74320.1"/>
    </source>
</evidence>
<protein>
    <submittedName>
        <fullName evidence="2">Uncharacterized protein</fullName>
    </submittedName>
</protein>
<feature type="region of interest" description="Disordered" evidence="1">
    <location>
        <begin position="153"/>
        <end position="276"/>
    </location>
</feature>
<keyword evidence="3" id="KW-1185">Reference proteome</keyword>
<organism evidence="2 3">
    <name type="scientific">Chara braunii</name>
    <name type="common">Braun's stonewort</name>
    <dbReference type="NCBI Taxonomy" id="69332"/>
    <lineage>
        <taxon>Eukaryota</taxon>
        <taxon>Viridiplantae</taxon>
        <taxon>Streptophyta</taxon>
        <taxon>Charophyceae</taxon>
        <taxon>Charales</taxon>
        <taxon>Characeae</taxon>
        <taxon>Chara</taxon>
    </lineage>
</organism>
<dbReference type="EMBL" id="BFEA01000201">
    <property type="protein sequence ID" value="GBG74320.1"/>
    <property type="molecule type" value="Genomic_DNA"/>
</dbReference>
<feature type="compositionally biased region" description="Basic residues" evidence="1">
    <location>
        <begin position="266"/>
        <end position="276"/>
    </location>
</feature>
<gene>
    <name evidence="2" type="ORF">CBR_g18731</name>
</gene>
<name>A0A388KW80_CHABU</name>
<feature type="region of interest" description="Disordered" evidence="1">
    <location>
        <begin position="1"/>
        <end position="32"/>
    </location>
</feature>
<evidence type="ECO:0000256" key="1">
    <source>
        <dbReference type="SAM" id="MobiDB-lite"/>
    </source>
</evidence>
<proteinExistence type="predicted"/>
<feature type="compositionally biased region" description="Acidic residues" evidence="1">
    <location>
        <begin position="153"/>
        <end position="180"/>
    </location>
</feature>
<dbReference type="Gramene" id="GBG74320">
    <property type="protein sequence ID" value="GBG74320"/>
    <property type="gene ID" value="CBR_g18731"/>
</dbReference>
<accession>A0A388KW80</accession>
<evidence type="ECO:0000313" key="3">
    <source>
        <dbReference type="Proteomes" id="UP000265515"/>
    </source>
</evidence>
<sequence>MSGIRALTHQDKSRPAGAVRALEPTDKDEEDEIPNDEVELLIVQAWRTNTGEKLLGLLFGKVGDGHLEPITNEVLVFLAQLLDNLPLDIISRCDKRVTVATLTRTLVSHLLWSMCTELDGDNCYYPSSGHYVAIDVSDLTLWDPIIRRVEVEGVADDAEEEREGEREEEEDEDSEAETDNPDYHESEEIGLGRSGSGKSDSPSEQSKEEDEVAAQRRRERAEGKRSTKELDGLATRLTQGDPARNPKPPHEESGGNGVTTADGFRSRRHKRSPALA</sequence>
<dbReference type="AlphaFoldDB" id="A0A388KW80"/>
<comment type="caution">
    <text evidence="2">The sequence shown here is derived from an EMBL/GenBank/DDBJ whole genome shotgun (WGS) entry which is preliminary data.</text>
</comment>